<feature type="region of interest" description="Disordered" evidence="3">
    <location>
        <begin position="75"/>
        <end position="94"/>
    </location>
</feature>
<evidence type="ECO:0000313" key="4">
    <source>
        <dbReference type="EMBL" id="KAK3053155.1"/>
    </source>
</evidence>
<sequence>MLDVSCSEGQMRRTAPKVWPHARRSPDHSPTSQQFDDLPAFAILTNDDERERKAESSRPGTFGVVVTPESFADLPEYAGTSSPGSRRASVQSTASSLPNYAASLGRTPTRSQTDPNVVVLDRFEDASLPTAGLYPTDSRRPSLPDRIQYLSISTPPLVPPHLLGSPPLMQSAALHDPFVSHFRHYVLPRLIQPQLHEPPGDLLMTRTKDIFEIEALRFAPLYQAICALSALNLSYSGAASVDAAHSHYGQALQSQSGTTSPDELLSNGAFLRHFLLFVYDVCIPMQHDESTTNMWAIHLNHLQSIAVMRHNTLGPEKHGYMLWTICELDVYACLLGSGDCSFVRTITKEHMMPGLEQQIPELATSHTGPFLPNEVTIFPTILALRHGILMRLAKIAQTAQMFRQEAANAGRVSPGSYARWQSAVSQLQAELVSFWTQAYPPFLVGHQYNTWSPTANKQQGPESPHAGRDLPPRPRQVFEQAFFLYQAATVYSRTSMFFRQRSFPIASQQEVFADTKSRVMAIIALAATQLEAGHLERRHVIFPLFIAGFATMQPDLKVQALNIIKAYEGQGLGQNTYTTRRLLTAVYEEQGRVVEAGGRMEDVDWLRVARDRSLTVVNCGL</sequence>
<reference evidence="4" key="1">
    <citation type="submission" date="2023-04" db="EMBL/GenBank/DDBJ databases">
        <title>Black Yeasts Isolated from many extreme environments.</title>
        <authorList>
            <person name="Coleine C."/>
            <person name="Stajich J.E."/>
            <person name="Selbmann L."/>
        </authorList>
    </citation>
    <scope>NUCLEOTIDE SEQUENCE</scope>
    <source>
        <strain evidence="4">CCFEE 5312</strain>
    </source>
</reference>
<gene>
    <name evidence="4" type="ORF">LTR09_005781</name>
</gene>
<evidence type="ECO:0000256" key="1">
    <source>
        <dbReference type="ARBA" id="ARBA00004123"/>
    </source>
</evidence>
<name>A0AAJ0DMA2_9PEZI</name>
<evidence type="ECO:0008006" key="6">
    <source>
        <dbReference type="Google" id="ProtNLM"/>
    </source>
</evidence>
<dbReference type="EMBL" id="JAWDJX010000017">
    <property type="protein sequence ID" value="KAK3053155.1"/>
    <property type="molecule type" value="Genomic_DNA"/>
</dbReference>
<accession>A0AAJ0DMA2</accession>
<dbReference type="GO" id="GO:0003700">
    <property type="term" value="F:DNA-binding transcription factor activity"/>
    <property type="evidence" value="ECO:0007669"/>
    <property type="project" value="TreeGrafter"/>
</dbReference>
<protein>
    <recommendedName>
        <fullName evidence="6">Transcription factor domain-containing protein</fullName>
    </recommendedName>
</protein>
<dbReference type="GO" id="GO:0000976">
    <property type="term" value="F:transcription cis-regulatory region binding"/>
    <property type="evidence" value="ECO:0007669"/>
    <property type="project" value="TreeGrafter"/>
</dbReference>
<evidence type="ECO:0000256" key="2">
    <source>
        <dbReference type="ARBA" id="ARBA00023242"/>
    </source>
</evidence>
<feature type="region of interest" description="Disordered" evidence="3">
    <location>
        <begin position="1"/>
        <end position="39"/>
    </location>
</feature>
<comment type="subcellular location">
    <subcellularLocation>
        <location evidence="1">Nucleus</location>
    </subcellularLocation>
</comment>
<keyword evidence="5" id="KW-1185">Reference proteome</keyword>
<dbReference type="GO" id="GO:0005634">
    <property type="term" value="C:nucleus"/>
    <property type="evidence" value="ECO:0007669"/>
    <property type="project" value="UniProtKB-SubCell"/>
</dbReference>
<dbReference type="PANTHER" id="PTHR37534:SF49">
    <property type="entry name" value="LYSINE BIOSYNTHESIS REGULATORY PROTEIN LYS14"/>
    <property type="match status" value="1"/>
</dbReference>
<dbReference type="Proteomes" id="UP001271007">
    <property type="component" value="Unassembled WGS sequence"/>
</dbReference>
<proteinExistence type="predicted"/>
<dbReference type="Pfam" id="PF11951">
    <property type="entry name" value="Fungal_trans_2"/>
    <property type="match status" value="1"/>
</dbReference>
<comment type="caution">
    <text evidence="4">The sequence shown here is derived from an EMBL/GenBank/DDBJ whole genome shotgun (WGS) entry which is preliminary data.</text>
</comment>
<dbReference type="PANTHER" id="PTHR37534">
    <property type="entry name" value="TRANSCRIPTIONAL ACTIVATOR PROTEIN UGA3"/>
    <property type="match status" value="1"/>
</dbReference>
<dbReference type="AlphaFoldDB" id="A0AAJ0DMA2"/>
<feature type="compositionally biased region" description="Polar residues" evidence="3">
    <location>
        <begin position="79"/>
        <end position="94"/>
    </location>
</feature>
<evidence type="ECO:0000313" key="5">
    <source>
        <dbReference type="Proteomes" id="UP001271007"/>
    </source>
</evidence>
<dbReference type="GO" id="GO:0045944">
    <property type="term" value="P:positive regulation of transcription by RNA polymerase II"/>
    <property type="evidence" value="ECO:0007669"/>
    <property type="project" value="TreeGrafter"/>
</dbReference>
<organism evidence="4 5">
    <name type="scientific">Extremus antarcticus</name>
    <dbReference type="NCBI Taxonomy" id="702011"/>
    <lineage>
        <taxon>Eukaryota</taxon>
        <taxon>Fungi</taxon>
        <taxon>Dikarya</taxon>
        <taxon>Ascomycota</taxon>
        <taxon>Pezizomycotina</taxon>
        <taxon>Dothideomycetes</taxon>
        <taxon>Dothideomycetidae</taxon>
        <taxon>Mycosphaerellales</taxon>
        <taxon>Extremaceae</taxon>
        <taxon>Extremus</taxon>
    </lineage>
</organism>
<keyword evidence="2" id="KW-0539">Nucleus</keyword>
<dbReference type="InterPro" id="IPR021858">
    <property type="entry name" value="Fun_TF"/>
</dbReference>
<evidence type="ECO:0000256" key="3">
    <source>
        <dbReference type="SAM" id="MobiDB-lite"/>
    </source>
</evidence>